<dbReference type="PROSITE" id="PS51296">
    <property type="entry name" value="RIESKE"/>
    <property type="match status" value="1"/>
</dbReference>
<sequence length="184" mass="20169">MSGETTRVHVGPACLFKDRSRQLVKIGERNIAVYFYNKQFYAIDNACYHHGGPLLDGDIEEMGGHPCIVCPWHQYRITLDTGEGLYWALQMTASGAVDKNAGKVIRSKGIKQRTHLVTVEDGEVYVTLSTDGPAVDSDAYAGLAIANREQAMTQPRSDAVAFSRNIHSSLRSGQVLNNSAPTKN</sequence>
<evidence type="ECO:0000256" key="9">
    <source>
        <dbReference type="ARBA" id="ARBA00071952"/>
    </source>
</evidence>
<organism evidence="11">
    <name type="scientific">Trypanosoma congolense (strain IL3000)</name>
    <dbReference type="NCBI Taxonomy" id="1068625"/>
    <lineage>
        <taxon>Eukaryota</taxon>
        <taxon>Discoba</taxon>
        <taxon>Euglenozoa</taxon>
        <taxon>Kinetoplastea</taxon>
        <taxon>Metakinetoplastina</taxon>
        <taxon>Trypanosomatida</taxon>
        <taxon>Trypanosomatidae</taxon>
        <taxon>Trypanosoma</taxon>
        <taxon>Nannomonas</taxon>
    </lineage>
</organism>
<evidence type="ECO:0000259" key="10">
    <source>
        <dbReference type="PROSITE" id="PS51296"/>
    </source>
</evidence>
<dbReference type="EMBL" id="HE575316">
    <property type="protein sequence ID" value="CCC89701.1"/>
    <property type="molecule type" value="Genomic_DNA"/>
</dbReference>
<keyword evidence="6" id="KW-0408">Iron</keyword>
<dbReference type="CDD" id="cd03467">
    <property type="entry name" value="Rieske"/>
    <property type="match status" value="1"/>
</dbReference>
<dbReference type="SUPFAM" id="SSF50022">
    <property type="entry name" value="ISP domain"/>
    <property type="match status" value="1"/>
</dbReference>
<proteinExistence type="predicted"/>
<dbReference type="InterPro" id="IPR054716">
    <property type="entry name" value="Sol_Rieske_ferrdox_dom"/>
</dbReference>
<keyword evidence="2" id="KW-0001">2Fe-2S</keyword>
<reference evidence="11" key="1">
    <citation type="journal article" date="2012" name="Proc. Natl. Acad. Sci. U.S.A.">
        <title>Antigenic diversity is generated by distinct evolutionary mechanisms in African trypanosome species.</title>
        <authorList>
            <person name="Jackson A.P."/>
            <person name="Berry A."/>
            <person name="Aslett M."/>
            <person name="Allison H.C."/>
            <person name="Burton P."/>
            <person name="Vavrova-Anderson J."/>
            <person name="Brown R."/>
            <person name="Browne H."/>
            <person name="Corton N."/>
            <person name="Hauser H."/>
            <person name="Gamble J."/>
            <person name="Gilderthorp R."/>
            <person name="Marcello L."/>
            <person name="McQuillan J."/>
            <person name="Otto T.D."/>
            <person name="Quail M.A."/>
            <person name="Sanders M.J."/>
            <person name="van Tonder A."/>
            <person name="Ginger M.L."/>
            <person name="Field M.C."/>
            <person name="Barry J.D."/>
            <person name="Hertz-Fowler C."/>
            <person name="Berriman M."/>
        </authorList>
    </citation>
    <scope>NUCLEOTIDE SEQUENCE</scope>
    <source>
        <strain evidence="11">IL3000</strain>
    </source>
</reference>
<evidence type="ECO:0000256" key="5">
    <source>
        <dbReference type="ARBA" id="ARBA00022990"/>
    </source>
</evidence>
<gene>
    <name evidence="11" type="ORF">TCIL3000_3_1270</name>
</gene>
<keyword evidence="7" id="KW-0411">Iron-sulfur</keyword>
<accession>G0UJZ6</accession>
<keyword evidence="5" id="KW-0007">Acetylation</keyword>
<evidence type="ECO:0000256" key="6">
    <source>
        <dbReference type="ARBA" id="ARBA00023004"/>
    </source>
</evidence>
<keyword evidence="1" id="KW-0597">Phosphoprotein</keyword>
<feature type="domain" description="Rieske" evidence="10">
    <location>
        <begin position="7"/>
        <end position="106"/>
    </location>
</feature>
<dbReference type="Pfam" id="PF22543">
    <property type="entry name" value="Rieske_4"/>
    <property type="match status" value="1"/>
</dbReference>
<evidence type="ECO:0000256" key="2">
    <source>
        <dbReference type="ARBA" id="ARBA00022714"/>
    </source>
</evidence>
<comment type="cofactor">
    <cofactor evidence="8">
        <name>[2Fe-2S] cluster</name>
        <dbReference type="ChEBI" id="CHEBI:190135"/>
    </cofactor>
</comment>
<evidence type="ECO:0000256" key="3">
    <source>
        <dbReference type="ARBA" id="ARBA00022723"/>
    </source>
</evidence>
<dbReference type="FunFam" id="2.102.10.10:FF:000009">
    <property type="entry name" value="Rieske Fe-S domain containing"/>
    <property type="match status" value="1"/>
</dbReference>
<evidence type="ECO:0000256" key="8">
    <source>
        <dbReference type="ARBA" id="ARBA00034078"/>
    </source>
</evidence>
<evidence type="ECO:0000313" key="11">
    <source>
        <dbReference type="EMBL" id="CCC89701.1"/>
    </source>
</evidence>
<dbReference type="Gene3D" id="2.102.10.10">
    <property type="entry name" value="Rieske [2Fe-2S] iron-sulphur domain"/>
    <property type="match status" value="1"/>
</dbReference>
<evidence type="ECO:0000256" key="1">
    <source>
        <dbReference type="ARBA" id="ARBA00022553"/>
    </source>
</evidence>
<dbReference type="AlphaFoldDB" id="G0UJZ6"/>
<evidence type="ECO:0000256" key="7">
    <source>
        <dbReference type="ARBA" id="ARBA00023014"/>
    </source>
</evidence>
<evidence type="ECO:0000256" key="4">
    <source>
        <dbReference type="ARBA" id="ARBA00022737"/>
    </source>
</evidence>
<dbReference type="InterPro" id="IPR017941">
    <property type="entry name" value="Rieske_2Fe-2S"/>
</dbReference>
<name>G0UJZ6_TRYCI</name>
<keyword evidence="3" id="KW-0479">Metal-binding</keyword>
<dbReference type="PANTHER" id="PTHR21496:SF0">
    <property type="entry name" value="RIESKE DOMAIN-CONTAINING PROTEIN"/>
    <property type="match status" value="1"/>
</dbReference>
<dbReference type="PANTHER" id="PTHR21496">
    <property type="entry name" value="FERREDOXIN-RELATED"/>
    <property type="match status" value="1"/>
</dbReference>
<keyword evidence="4" id="KW-0677">Repeat</keyword>
<dbReference type="VEuPathDB" id="TriTrypDB:TcIL3000_3_1270"/>
<dbReference type="GO" id="GO:0046872">
    <property type="term" value="F:metal ion binding"/>
    <property type="evidence" value="ECO:0007669"/>
    <property type="project" value="UniProtKB-KW"/>
</dbReference>
<dbReference type="InterPro" id="IPR036922">
    <property type="entry name" value="Rieske_2Fe-2S_sf"/>
</dbReference>
<protein>
    <recommendedName>
        <fullName evidence="9 10">Rieske domain-containing protein</fullName>
    </recommendedName>
</protein>
<dbReference type="GO" id="GO:0051537">
    <property type="term" value="F:2 iron, 2 sulfur cluster binding"/>
    <property type="evidence" value="ECO:0007669"/>
    <property type="project" value="UniProtKB-KW"/>
</dbReference>